<name>W2S6I1_CYPE1</name>
<evidence type="ECO:0000256" key="1">
    <source>
        <dbReference type="SAM" id="MobiDB-lite"/>
    </source>
</evidence>
<proteinExistence type="predicted"/>
<dbReference type="EMBL" id="KB822718">
    <property type="protein sequence ID" value="ETN43534.1"/>
    <property type="molecule type" value="Genomic_DNA"/>
</dbReference>
<sequence length="630" mass="69806">MADNDTKLEGSSGAKTAHWSHEMYRVLFQYLSKTKGKESPLQNPNTRLHACEEIRRELFEKVPAPRRKDHSAEKIRMKIETLQRKGWPTRGTTRRGQATTKWEHYSLQDLFVHGTKAVNIKSYNESVLTPEERGRWDAGFDPFDLPLEDHSEEADSGEDEPSHEEQVISKTTNKGVPLVLRHSTKRPSSLPRERSGLTEDTIEISSDSSGLVPGDQDDAAPDVSGPTTGRKRTNENDQETVSNKRRKKISDPTVLSSMLTGEVSQEQVDEEAQLSAAAIDDEEVDLQPVKQATPFATHVAQTKQPLQSTRGDAENKIARRLEALADFSRLKSSPNILGFSEEMENIRVAIVRTVQDRLSASKVVADLPVTAMELENMPGIHGLVNSLLSSGDAMTGFAQLTNVAAQNSPRLEELACAVVGAAVTQWALKPTSLSAEFKLTQEYWVRHLGKLHYGGAAHIADQVVKNYVETEVKPQVQDKAEVMRERLDQQLLPLLCGRQHVERCSRLDTIHAAAPVTQAVASMDTSGTTPDLLKPTWKEEWDIEIRDIFASALRLRAAMDSAGGDYTFSFPLPLSKFTVSTRGGEQAAERVVLMSMFPQLTGRFQAAYGGAFGNHQLIFPGSAYIFDPKI</sequence>
<protein>
    <recommendedName>
        <fullName evidence="4">Myb/SANT-like domain-containing protein</fullName>
    </recommendedName>
</protein>
<dbReference type="GeneID" id="19970032"/>
<dbReference type="AlphaFoldDB" id="W2S6I1"/>
<feature type="region of interest" description="Disordered" evidence="1">
    <location>
        <begin position="134"/>
        <end position="252"/>
    </location>
</feature>
<feature type="compositionally biased region" description="Acidic residues" evidence="1">
    <location>
        <begin position="150"/>
        <end position="162"/>
    </location>
</feature>
<dbReference type="RefSeq" id="XP_008715270.1">
    <property type="nucleotide sequence ID" value="XM_008717048.1"/>
</dbReference>
<gene>
    <name evidence="2" type="ORF">HMPREF1541_02693</name>
</gene>
<organism evidence="2 3">
    <name type="scientific">Cyphellophora europaea (strain CBS 101466)</name>
    <name type="common">Phialophora europaea</name>
    <dbReference type="NCBI Taxonomy" id="1220924"/>
    <lineage>
        <taxon>Eukaryota</taxon>
        <taxon>Fungi</taxon>
        <taxon>Dikarya</taxon>
        <taxon>Ascomycota</taxon>
        <taxon>Pezizomycotina</taxon>
        <taxon>Eurotiomycetes</taxon>
        <taxon>Chaetothyriomycetidae</taxon>
        <taxon>Chaetothyriales</taxon>
        <taxon>Cyphellophoraceae</taxon>
        <taxon>Cyphellophora</taxon>
    </lineage>
</organism>
<evidence type="ECO:0000313" key="3">
    <source>
        <dbReference type="Proteomes" id="UP000030752"/>
    </source>
</evidence>
<evidence type="ECO:0008006" key="4">
    <source>
        <dbReference type="Google" id="ProtNLM"/>
    </source>
</evidence>
<dbReference type="VEuPathDB" id="FungiDB:HMPREF1541_02693"/>
<keyword evidence="3" id="KW-1185">Reference proteome</keyword>
<reference evidence="2 3" key="1">
    <citation type="submission" date="2013-03" db="EMBL/GenBank/DDBJ databases">
        <title>The Genome Sequence of Phialophora europaea CBS 101466.</title>
        <authorList>
            <consortium name="The Broad Institute Genomics Platform"/>
            <person name="Cuomo C."/>
            <person name="de Hoog S."/>
            <person name="Gorbushina A."/>
            <person name="Walker B."/>
            <person name="Young S.K."/>
            <person name="Zeng Q."/>
            <person name="Gargeya S."/>
            <person name="Fitzgerald M."/>
            <person name="Haas B."/>
            <person name="Abouelleil A."/>
            <person name="Allen A.W."/>
            <person name="Alvarado L."/>
            <person name="Arachchi H.M."/>
            <person name="Berlin A.M."/>
            <person name="Chapman S.B."/>
            <person name="Gainer-Dewar J."/>
            <person name="Goldberg J."/>
            <person name="Griggs A."/>
            <person name="Gujja S."/>
            <person name="Hansen M."/>
            <person name="Howarth C."/>
            <person name="Imamovic A."/>
            <person name="Ireland A."/>
            <person name="Larimer J."/>
            <person name="McCowan C."/>
            <person name="Murphy C."/>
            <person name="Pearson M."/>
            <person name="Poon T.W."/>
            <person name="Priest M."/>
            <person name="Roberts A."/>
            <person name="Saif S."/>
            <person name="Shea T."/>
            <person name="Sisk P."/>
            <person name="Sykes S."/>
            <person name="Wortman J."/>
            <person name="Nusbaum C."/>
            <person name="Birren B."/>
        </authorList>
    </citation>
    <scope>NUCLEOTIDE SEQUENCE [LARGE SCALE GENOMIC DNA]</scope>
    <source>
        <strain evidence="2 3">CBS 101466</strain>
    </source>
</reference>
<accession>W2S6I1</accession>
<dbReference type="Proteomes" id="UP000030752">
    <property type="component" value="Unassembled WGS sequence"/>
</dbReference>
<evidence type="ECO:0000313" key="2">
    <source>
        <dbReference type="EMBL" id="ETN43534.1"/>
    </source>
</evidence>
<dbReference type="HOGENOM" id="CLU_434130_0_0_1"/>
<dbReference type="InParanoid" id="W2S6I1"/>